<protein>
    <submittedName>
        <fullName evidence="2">Uncharacterized protein</fullName>
    </submittedName>
</protein>
<dbReference type="EMBL" id="FORM01000006">
    <property type="protein sequence ID" value="SFJ30002.1"/>
    <property type="molecule type" value="Genomic_DNA"/>
</dbReference>
<accession>A0A1I3Q8V9</accession>
<dbReference type="AlphaFoldDB" id="A0A1I3Q8V9"/>
<sequence>MEQTENGLPKGIITSTEAKVLSDEWTNLRKEANDKAQGGTGDNRSSWYSLDDLQAFINSVKEKYETANGLRFYLGVNKDAGKGNGLTTIFMVPTEPSTEDDDDLNTDITDADGLDRGSNGHPPIGAYPQ</sequence>
<evidence type="ECO:0000313" key="2">
    <source>
        <dbReference type="EMBL" id="SFJ30002.1"/>
    </source>
</evidence>
<organism evidence="2 3">
    <name type="scientific">Olleya namhaensis</name>
    <dbReference type="NCBI Taxonomy" id="1144750"/>
    <lineage>
        <taxon>Bacteria</taxon>
        <taxon>Pseudomonadati</taxon>
        <taxon>Bacteroidota</taxon>
        <taxon>Flavobacteriia</taxon>
        <taxon>Flavobacteriales</taxon>
        <taxon>Flavobacteriaceae</taxon>
    </lineage>
</organism>
<gene>
    <name evidence="2" type="ORF">SAMN05443431_10626</name>
</gene>
<feature type="compositionally biased region" description="Acidic residues" evidence="1">
    <location>
        <begin position="97"/>
        <end position="112"/>
    </location>
</feature>
<dbReference type="Proteomes" id="UP000199559">
    <property type="component" value="Unassembled WGS sequence"/>
</dbReference>
<keyword evidence="3" id="KW-1185">Reference proteome</keyword>
<evidence type="ECO:0000256" key="1">
    <source>
        <dbReference type="SAM" id="MobiDB-lite"/>
    </source>
</evidence>
<proteinExistence type="predicted"/>
<dbReference type="STRING" id="1144750.SAMN05443431_10626"/>
<dbReference type="RefSeq" id="WP_090840197.1">
    <property type="nucleotide sequence ID" value="NZ_CANKYB010000003.1"/>
</dbReference>
<evidence type="ECO:0000313" key="3">
    <source>
        <dbReference type="Proteomes" id="UP000199559"/>
    </source>
</evidence>
<name>A0A1I3Q8V9_9FLAO</name>
<feature type="region of interest" description="Disordered" evidence="1">
    <location>
        <begin position="92"/>
        <end position="129"/>
    </location>
</feature>
<reference evidence="3" key="1">
    <citation type="submission" date="2016-10" db="EMBL/GenBank/DDBJ databases">
        <authorList>
            <person name="Varghese N."/>
            <person name="Submissions S."/>
        </authorList>
    </citation>
    <scope>NUCLEOTIDE SEQUENCE [LARGE SCALE GENOMIC DNA]</scope>
    <source>
        <strain evidence="3">DSM 28881</strain>
    </source>
</reference>